<feature type="coiled-coil region" evidence="2">
    <location>
        <begin position="260"/>
        <end position="301"/>
    </location>
</feature>
<proteinExistence type="predicted"/>
<protein>
    <submittedName>
        <fullName evidence="4">Coiled-coil domain-containing protein 102B-like</fullName>
    </submittedName>
</protein>
<feature type="compositionally biased region" description="Basic and acidic residues" evidence="3">
    <location>
        <begin position="9"/>
        <end position="18"/>
    </location>
</feature>
<organism evidence="4 5">
    <name type="scientific">Dromaius novaehollandiae</name>
    <name type="common">Emu</name>
    <dbReference type="NCBI Taxonomy" id="8790"/>
    <lineage>
        <taxon>Eukaryota</taxon>
        <taxon>Metazoa</taxon>
        <taxon>Chordata</taxon>
        <taxon>Craniata</taxon>
        <taxon>Vertebrata</taxon>
        <taxon>Euteleostomi</taxon>
        <taxon>Archelosauria</taxon>
        <taxon>Archosauria</taxon>
        <taxon>Dinosauria</taxon>
        <taxon>Saurischia</taxon>
        <taxon>Theropoda</taxon>
        <taxon>Coelurosauria</taxon>
        <taxon>Aves</taxon>
        <taxon>Palaeognathae</taxon>
        <taxon>Casuariiformes</taxon>
        <taxon>Dromaiidae</taxon>
        <taxon>Dromaius</taxon>
    </lineage>
</organism>
<name>A0A8C4P2L9_DRONO</name>
<dbReference type="PANTHER" id="PTHR46292:SF2">
    <property type="entry name" value="COILED-COIL DOMAIN-CONTAINING PROTEIN 102B"/>
    <property type="match status" value="1"/>
</dbReference>
<gene>
    <name evidence="4" type="primary">CCDC102B</name>
</gene>
<reference evidence="4" key="2">
    <citation type="submission" date="2025-09" db="UniProtKB">
        <authorList>
            <consortium name="Ensembl"/>
        </authorList>
    </citation>
    <scope>IDENTIFICATION</scope>
</reference>
<keyword evidence="1 2" id="KW-0175">Coiled coil</keyword>
<evidence type="ECO:0000313" key="5">
    <source>
        <dbReference type="Proteomes" id="UP000694423"/>
    </source>
</evidence>
<evidence type="ECO:0000256" key="1">
    <source>
        <dbReference type="ARBA" id="ARBA00023054"/>
    </source>
</evidence>
<evidence type="ECO:0000256" key="2">
    <source>
        <dbReference type="SAM" id="Coils"/>
    </source>
</evidence>
<dbReference type="Ensembl" id="ENSDNVT00000002185.1">
    <property type="protein sequence ID" value="ENSDNVP00000001814.1"/>
    <property type="gene ID" value="ENSDNVG00000001307.1"/>
</dbReference>
<keyword evidence="5" id="KW-1185">Reference proteome</keyword>
<feature type="coiled-coil region" evidence="2">
    <location>
        <begin position="373"/>
        <end position="421"/>
    </location>
</feature>
<dbReference type="AlphaFoldDB" id="A0A8C4P2L9"/>
<evidence type="ECO:0000313" key="4">
    <source>
        <dbReference type="Ensembl" id="ENSDNVP00000001814.1"/>
    </source>
</evidence>
<reference evidence="4" key="1">
    <citation type="submission" date="2025-08" db="UniProtKB">
        <authorList>
            <consortium name="Ensembl"/>
        </authorList>
    </citation>
    <scope>IDENTIFICATION</scope>
</reference>
<dbReference type="Proteomes" id="UP000694423">
    <property type="component" value="Unplaced"/>
</dbReference>
<feature type="region of interest" description="Disordered" evidence="3">
    <location>
        <begin position="1"/>
        <end position="31"/>
    </location>
</feature>
<dbReference type="PANTHER" id="PTHR46292">
    <property type="entry name" value="COILED-COIL DOMAIN-CONTAINING PROTEIN 102A"/>
    <property type="match status" value="1"/>
</dbReference>
<evidence type="ECO:0000256" key="3">
    <source>
        <dbReference type="SAM" id="MobiDB-lite"/>
    </source>
</evidence>
<sequence length="450" mass="53425">MNLSSAQKLTEERQDFKAQPRQPYELAGGSQPASNLCNSNLPSQSFYPYSSHYPCVYINNSSNWEIYEAIRIRELEEVKARAAQMEKTMRWWSDCTANWREKWSKVRAERNKAREEARQLRIKLEIVVKELSRLKKINQDLVSEKENFKNIIFWKKESSCSEMLCIKEDLNQLMSLEQEPVKDMSKTKEILVIEDTKKVKNEDFSKVLSNQNKKITPKLPDSFPKGVSRIYLEEPKKSLDNTTKTSENDLIHVSVLHLHLAELQKILRKEREMNVFLEKEVEKMENDLSLWKWKYEELKQSKKQLSSSDVLHLKVYRKKSWHARAWQSPLLKLLHVSCSLNGFQNICYLIKNKKLYKNKAKPVHLALFLHTELQNLQHAYTKLKRECQEKVKELVHANKKVEQHETEVKMLRIRVDKSRKKKKKTKKTYFHSWPQCYPHNYSELTSQLLT</sequence>
<accession>A0A8C4P2L9</accession>